<feature type="region of interest" description="Disordered" evidence="1">
    <location>
        <begin position="139"/>
        <end position="165"/>
    </location>
</feature>
<gene>
    <name evidence="2" type="ORF">Tco_0892141</name>
</gene>
<dbReference type="PANTHER" id="PTHR47477">
    <property type="entry name" value="TNF RECEPTOR-ASSOCIATED FACTOR HOMOLOG 1A"/>
    <property type="match status" value="1"/>
</dbReference>
<comment type="caution">
    <text evidence="2">The sequence shown here is derived from an EMBL/GenBank/DDBJ whole genome shotgun (WGS) entry which is preliminary data.</text>
</comment>
<protein>
    <submittedName>
        <fullName evidence="2">Uncharacterized protein</fullName>
    </submittedName>
</protein>
<reference evidence="2" key="2">
    <citation type="submission" date="2022-01" db="EMBL/GenBank/DDBJ databases">
        <authorList>
            <person name="Yamashiro T."/>
            <person name="Shiraishi A."/>
            <person name="Satake H."/>
            <person name="Nakayama K."/>
        </authorList>
    </citation>
    <scope>NUCLEOTIDE SEQUENCE</scope>
</reference>
<evidence type="ECO:0000313" key="2">
    <source>
        <dbReference type="EMBL" id="GJT22204.1"/>
    </source>
</evidence>
<dbReference type="PANTHER" id="PTHR47477:SF8">
    <property type="entry name" value="TNF RECEPTOR-ASSOCIATED FACTOR HOMOLOG 1A"/>
    <property type="match status" value="1"/>
</dbReference>
<name>A0ABQ5C6M7_9ASTR</name>
<accession>A0ABQ5C6M7</accession>
<dbReference type="EMBL" id="BQNB010013950">
    <property type="protein sequence ID" value="GJT22204.1"/>
    <property type="molecule type" value="Genomic_DNA"/>
</dbReference>
<dbReference type="InterPro" id="IPR055327">
    <property type="entry name" value="TRAF1A/B"/>
</dbReference>
<organism evidence="2 3">
    <name type="scientific">Tanacetum coccineum</name>
    <dbReference type="NCBI Taxonomy" id="301880"/>
    <lineage>
        <taxon>Eukaryota</taxon>
        <taxon>Viridiplantae</taxon>
        <taxon>Streptophyta</taxon>
        <taxon>Embryophyta</taxon>
        <taxon>Tracheophyta</taxon>
        <taxon>Spermatophyta</taxon>
        <taxon>Magnoliopsida</taxon>
        <taxon>eudicotyledons</taxon>
        <taxon>Gunneridae</taxon>
        <taxon>Pentapetalae</taxon>
        <taxon>asterids</taxon>
        <taxon>campanulids</taxon>
        <taxon>Asterales</taxon>
        <taxon>Asteraceae</taxon>
        <taxon>Asteroideae</taxon>
        <taxon>Anthemideae</taxon>
        <taxon>Anthemidinae</taxon>
        <taxon>Tanacetum</taxon>
    </lineage>
</organism>
<proteinExistence type="predicted"/>
<keyword evidence="3" id="KW-1185">Reference proteome</keyword>
<evidence type="ECO:0000256" key="1">
    <source>
        <dbReference type="SAM" id="MobiDB-lite"/>
    </source>
</evidence>
<evidence type="ECO:0000313" key="3">
    <source>
        <dbReference type="Proteomes" id="UP001151760"/>
    </source>
</evidence>
<reference evidence="2" key="1">
    <citation type="journal article" date="2022" name="Int. J. Mol. Sci.">
        <title>Draft Genome of Tanacetum Coccineum: Genomic Comparison of Closely Related Tanacetum-Family Plants.</title>
        <authorList>
            <person name="Yamashiro T."/>
            <person name="Shiraishi A."/>
            <person name="Nakayama K."/>
            <person name="Satake H."/>
        </authorList>
    </citation>
    <scope>NUCLEOTIDE SEQUENCE</scope>
</reference>
<sequence>MGPTFDLQNILRSISRGFLVLHLVLLDRDADMLHFMWFDDKLGERCFDSQYKRELVMVYLSNVEQICKRFVEEKRGSLGKLIEDKTKWSRFWSEINPNSRRLMSKEKLDSILKLAVEKDNFILVDDVLALLQRAALEPLPPKDDKGSQSRTKDGGSGDDFGKESIERDERRLTEVGCRTIELFVLSHIFSSKIEVEYQEVVALKRQKELIHEEEAEWMTGFEQKAKWGASEKDKKSKKKQIVVHLRRLDVGSPVNDDQHFAAVESSIISNILSMDFDGCDDDTIFPQTIAGLYEGKNHHANQELDKFSMFQDFRENQDCIYKTQDQGITDAGMTPIGSALSSLYISSILNDVLAVLPDYQKFIQLLEKFEEGFINNGLPGKHDYEKGKVSRDIAEYSIFKDEKEFICSNGVAANELLVQMLMNFDGTREKNNKSQKRIGGYR</sequence>
<feature type="compositionally biased region" description="Basic and acidic residues" evidence="1">
    <location>
        <begin position="140"/>
        <end position="165"/>
    </location>
</feature>
<dbReference type="Proteomes" id="UP001151760">
    <property type="component" value="Unassembled WGS sequence"/>
</dbReference>